<dbReference type="GO" id="GO:0016783">
    <property type="term" value="F:sulfurtransferase activity"/>
    <property type="evidence" value="ECO:0007669"/>
    <property type="project" value="InterPro"/>
</dbReference>
<organism evidence="3 4">
    <name type="scientific">Thermoanaerobacter thermohydrosulfuricus</name>
    <name type="common">Clostridium thermohydrosulfuricum</name>
    <dbReference type="NCBI Taxonomy" id="1516"/>
    <lineage>
        <taxon>Bacteria</taxon>
        <taxon>Bacillati</taxon>
        <taxon>Bacillota</taxon>
        <taxon>Clostridia</taxon>
        <taxon>Thermoanaerobacterales</taxon>
        <taxon>Thermoanaerobacteraceae</taxon>
        <taxon>Thermoanaerobacter</taxon>
    </lineage>
</organism>
<dbReference type="InterPro" id="IPR005232">
    <property type="entry name" value="LarE"/>
</dbReference>
<sequence>MDEILQQKLNVLKSYIKELGSLAVAYSGGVDSTFLIKVAYDVLGDKALAVTARSSTYPEREFNEAIKYIQEIGARHIAITSEELDVDGFSSNPIDRCYYCKKELFQKVWKVAKENGIDHIADGSNYDDLNDYRPGMKAAQELKVVSPLKFAKLTKKDIRALSKEMGLPTWNKPSFACLASRIPYGQLITREKLSMIDKAENFLIELGFRQLRVRHHGNIARIELGEKDYEKILNRDLMKKIAAKLKDIGFTYVTLDLEGYRTGSMNEVLKESTQYSRSIR</sequence>
<protein>
    <recommendedName>
        <fullName evidence="2">NAD/GMP synthase domain-containing protein</fullName>
    </recommendedName>
</protein>
<dbReference type="PANTHER" id="PTHR43169">
    <property type="entry name" value="EXSB FAMILY PROTEIN"/>
    <property type="match status" value="1"/>
</dbReference>
<dbReference type="Pfam" id="PF02540">
    <property type="entry name" value="NAD_synthase"/>
    <property type="match status" value="1"/>
</dbReference>
<dbReference type="GO" id="GO:0006163">
    <property type="term" value="P:purine nucleotide metabolic process"/>
    <property type="evidence" value="ECO:0007669"/>
    <property type="project" value="UniProtKB-ARBA"/>
</dbReference>
<dbReference type="SUPFAM" id="SSF52402">
    <property type="entry name" value="Adenine nucleotide alpha hydrolases-like"/>
    <property type="match status" value="1"/>
</dbReference>
<accession>A0A1I2APB9</accession>
<feature type="active site" description="Nucleophile and sulfur donor" evidence="1">
    <location>
        <position position="177"/>
    </location>
</feature>
<proteinExistence type="predicted"/>
<evidence type="ECO:0000259" key="2">
    <source>
        <dbReference type="Pfam" id="PF02540"/>
    </source>
</evidence>
<dbReference type="CDD" id="cd01990">
    <property type="entry name" value="LarE-like"/>
    <property type="match status" value="1"/>
</dbReference>
<name>A0A1I2APB9_THETY</name>
<dbReference type="RefSeq" id="WP_019907771.1">
    <property type="nucleotide sequence ID" value="NZ_FNBS01000082.1"/>
</dbReference>
<evidence type="ECO:0000313" key="3">
    <source>
        <dbReference type="EMBL" id="SDG50217.1"/>
    </source>
</evidence>
<gene>
    <name evidence="3" type="ORF">SAMN04244560_02456</name>
</gene>
<dbReference type="PIRSF" id="PIRSF006661">
    <property type="entry name" value="PP-lp_UCP006661"/>
    <property type="match status" value="1"/>
</dbReference>
<dbReference type="Gene3D" id="3.40.50.620">
    <property type="entry name" value="HUPs"/>
    <property type="match status" value="1"/>
</dbReference>
<dbReference type="PANTHER" id="PTHR43169:SF2">
    <property type="entry name" value="NAD_GMP SYNTHASE DOMAIN-CONTAINING PROTEIN"/>
    <property type="match status" value="1"/>
</dbReference>
<reference evidence="3 4" key="1">
    <citation type="submission" date="2016-10" db="EMBL/GenBank/DDBJ databases">
        <authorList>
            <person name="de Groot N.N."/>
        </authorList>
    </citation>
    <scope>NUCLEOTIDE SEQUENCE [LARGE SCALE GENOMIC DNA]</scope>
    <source>
        <strain evidence="3 4">DSM 569</strain>
    </source>
</reference>
<dbReference type="Proteomes" id="UP000183404">
    <property type="component" value="Unassembled WGS sequence"/>
</dbReference>
<dbReference type="EMBL" id="FNBS01000082">
    <property type="protein sequence ID" value="SDG50217.1"/>
    <property type="molecule type" value="Genomic_DNA"/>
</dbReference>
<feature type="domain" description="NAD/GMP synthase" evidence="2">
    <location>
        <begin position="5"/>
        <end position="79"/>
    </location>
</feature>
<dbReference type="AlphaFoldDB" id="A0A1I2APB9"/>
<dbReference type="InterPro" id="IPR022310">
    <property type="entry name" value="NAD/GMP_synthase"/>
</dbReference>
<evidence type="ECO:0000313" key="4">
    <source>
        <dbReference type="Proteomes" id="UP000183404"/>
    </source>
</evidence>
<dbReference type="NCBIfam" id="TIGR00268">
    <property type="entry name" value="ATP-dependent sacrificial sulfur transferase LarE"/>
    <property type="match status" value="1"/>
</dbReference>
<dbReference type="InterPro" id="IPR014729">
    <property type="entry name" value="Rossmann-like_a/b/a_fold"/>
</dbReference>
<dbReference type="InterPro" id="IPR052188">
    <property type="entry name" value="Ni-pincer_cofactor_biosynth"/>
</dbReference>
<evidence type="ECO:0000256" key="1">
    <source>
        <dbReference type="PIRSR" id="PIRSR006661-1"/>
    </source>
</evidence>